<dbReference type="InterPro" id="IPR000352">
    <property type="entry name" value="Pep_chain_release_fac_I"/>
</dbReference>
<dbReference type="EMBL" id="UIVT01000004">
    <property type="protein sequence ID" value="SVP94187.1"/>
    <property type="molecule type" value="Genomic_DNA"/>
</dbReference>
<dbReference type="EMBL" id="UIVS01000004">
    <property type="protein sequence ID" value="SVP94892.1"/>
    <property type="molecule type" value="Genomic_DNA"/>
</dbReference>
<dbReference type="InterPro" id="IPR045853">
    <property type="entry name" value="Pep_chain_release_fac_I_sf"/>
</dbReference>
<organism evidence="4">
    <name type="scientific">Theileria annulata</name>
    <dbReference type="NCBI Taxonomy" id="5874"/>
    <lineage>
        <taxon>Eukaryota</taxon>
        <taxon>Sar</taxon>
        <taxon>Alveolata</taxon>
        <taxon>Apicomplexa</taxon>
        <taxon>Aconoidasida</taxon>
        <taxon>Piroplasmida</taxon>
        <taxon>Theileriidae</taxon>
        <taxon>Theileria</taxon>
    </lineage>
</organism>
<dbReference type="PANTHER" id="PTHR43116">
    <property type="entry name" value="PEPTIDE CHAIN RELEASE FACTOR 2"/>
    <property type="match status" value="1"/>
</dbReference>
<protein>
    <submittedName>
        <fullName evidence="4">Peptide chain release factor, putative</fullName>
    </submittedName>
</protein>
<evidence type="ECO:0000259" key="3">
    <source>
        <dbReference type="SMART" id="SM00937"/>
    </source>
</evidence>
<dbReference type="Gene3D" id="3.30.160.20">
    <property type="match status" value="2"/>
</dbReference>
<dbReference type="Pfam" id="PF00472">
    <property type="entry name" value="RF-1"/>
    <property type="match status" value="1"/>
</dbReference>
<keyword evidence="2" id="KW-0732">Signal</keyword>
<dbReference type="SMART" id="SM00937">
    <property type="entry name" value="PCRF"/>
    <property type="match status" value="1"/>
</dbReference>
<evidence type="ECO:0000313" key="5">
    <source>
        <dbReference type="EMBL" id="SVP94892.1"/>
    </source>
</evidence>
<gene>
    <name evidence="4" type="ORF">TAT_000318900</name>
    <name evidence="5" type="ORF">TAV_000318800</name>
</gene>
<feature type="domain" description="Peptide chain release factor" evidence="3">
    <location>
        <begin position="62"/>
        <end position="165"/>
    </location>
</feature>
<dbReference type="GO" id="GO:0003747">
    <property type="term" value="F:translation release factor activity"/>
    <property type="evidence" value="ECO:0007669"/>
    <property type="project" value="InterPro"/>
</dbReference>
<dbReference type="AlphaFoldDB" id="A0A3B0MVG3"/>
<dbReference type="SUPFAM" id="SSF75620">
    <property type="entry name" value="Release factor"/>
    <property type="match status" value="1"/>
</dbReference>
<dbReference type="InterPro" id="IPR005139">
    <property type="entry name" value="PCRF"/>
</dbReference>
<name>A0A3B0MVG3_THEAN</name>
<proteinExistence type="inferred from homology"/>
<reference evidence="4" key="1">
    <citation type="submission" date="2018-07" db="EMBL/GenBank/DDBJ databases">
        <authorList>
            <person name="Quirk P.G."/>
            <person name="Krulwich T.A."/>
        </authorList>
    </citation>
    <scope>NUCLEOTIDE SEQUENCE</scope>
    <source>
        <strain evidence="4">Anand</strain>
    </source>
</reference>
<feature type="chain" id="PRO_5033366920" evidence="2">
    <location>
        <begin position="19"/>
        <end position="364"/>
    </location>
</feature>
<sequence length="364" mass="41583">MIRILMVVLLTFVRPSLSLIHLNPLTFKLLTKTPSLGVNLNFSFISTSNSKFINLYYRNFCNLSSTLRDSNTTTELDPLRKYDRNSCKLIIKSGVGGSESFDWCRILTEMYKKFISHYEPPDSDDNFPTSLRLKEVDVCPGSTGGFRRVEFDVIGDYAYRLLKGENGTHRLIRNSPFNSENKRQTSFGSVQVVPILSDTDEEVVNFKKNRQLLKKDLIIESMRSSGKGGQNVNKVETAGNLLLLKSIFTQSTIDIFVLVRVYHKPTGLSVKVQQERTNTQNREIAIRMLTKLVDQHYLKKLNEKVNEIKGEDLVGTWGSHIRTYTLNPEQRVKDHRTNFETSKATNVLNGDLLPFILTYLNSNV</sequence>
<dbReference type="GO" id="GO:0005737">
    <property type="term" value="C:cytoplasm"/>
    <property type="evidence" value="ECO:0007669"/>
    <property type="project" value="UniProtKB-ARBA"/>
</dbReference>
<feature type="signal peptide" evidence="2">
    <location>
        <begin position="1"/>
        <end position="18"/>
    </location>
</feature>
<dbReference type="PANTHER" id="PTHR43116:SF3">
    <property type="entry name" value="CLASS I PEPTIDE CHAIN RELEASE FACTOR"/>
    <property type="match status" value="1"/>
</dbReference>
<dbReference type="Gene3D" id="3.30.70.1660">
    <property type="match status" value="2"/>
</dbReference>
<evidence type="ECO:0000256" key="2">
    <source>
        <dbReference type="SAM" id="SignalP"/>
    </source>
</evidence>
<comment type="similarity">
    <text evidence="1">Belongs to the prokaryotic/mitochondrial release factor family.</text>
</comment>
<evidence type="ECO:0000256" key="1">
    <source>
        <dbReference type="ARBA" id="ARBA00010835"/>
    </source>
</evidence>
<dbReference type="VEuPathDB" id="PiroplasmaDB:TA07415"/>
<dbReference type="Pfam" id="PF03462">
    <property type="entry name" value="PCRF"/>
    <property type="match status" value="1"/>
</dbReference>
<accession>A0A3B0MVG3</accession>
<evidence type="ECO:0000313" key="4">
    <source>
        <dbReference type="EMBL" id="SVP94187.1"/>
    </source>
</evidence>